<dbReference type="InterPro" id="IPR050113">
    <property type="entry name" value="Ub_conjugating_enzyme"/>
</dbReference>
<feature type="active site" description="Glycyl thioester intermediate" evidence="3">
    <location>
        <position position="95"/>
    </location>
</feature>
<feature type="domain" description="UBC core" evidence="5">
    <location>
        <begin position="15"/>
        <end position="151"/>
    </location>
</feature>
<dbReference type="SMART" id="SM00212">
    <property type="entry name" value="UBCc"/>
    <property type="match status" value="1"/>
</dbReference>
<organism evidence="6 7">
    <name type="scientific">Nezara viridula</name>
    <name type="common">Southern green stink bug</name>
    <name type="synonym">Cimex viridulus</name>
    <dbReference type="NCBI Taxonomy" id="85310"/>
    <lineage>
        <taxon>Eukaryota</taxon>
        <taxon>Metazoa</taxon>
        <taxon>Ecdysozoa</taxon>
        <taxon>Arthropoda</taxon>
        <taxon>Hexapoda</taxon>
        <taxon>Insecta</taxon>
        <taxon>Pterygota</taxon>
        <taxon>Neoptera</taxon>
        <taxon>Paraneoptera</taxon>
        <taxon>Hemiptera</taxon>
        <taxon>Heteroptera</taxon>
        <taxon>Panheteroptera</taxon>
        <taxon>Pentatomomorpha</taxon>
        <taxon>Pentatomoidea</taxon>
        <taxon>Pentatomidae</taxon>
        <taxon>Pentatominae</taxon>
        <taxon>Nezara</taxon>
    </lineage>
</organism>
<evidence type="ECO:0000259" key="5">
    <source>
        <dbReference type="Pfam" id="PF00179"/>
    </source>
</evidence>
<dbReference type="Pfam" id="PF00179">
    <property type="entry name" value="UQ_con"/>
    <property type="match status" value="1"/>
</dbReference>
<keyword evidence="2 4" id="KW-0833">Ubl conjugation pathway</keyword>
<evidence type="ECO:0000313" key="7">
    <source>
        <dbReference type="Proteomes" id="UP001152798"/>
    </source>
</evidence>
<dbReference type="GO" id="GO:0016740">
    <property type="term" value="F:transferase activity"/>
    <property type="evidence" value="ECO:0007669"/>
    <property type="project" value="UniProtKB-KW"/>
</dbReference>
<dbReference type="Gene3D" id="3.10.110.10">
    <property type="entry name" value="Ubiquitin Conjugating Enzyme"/>
    <property type="match status" value="1"/>
</dbReference>
<gene>
    <name evidence="6" type="ORF">NEZAVI_LOCUS3269</name>
</gene>
<keyword evidence="1" id="KW-0808">Transferase</keyword>
<evidence type="ECO:0000256" key="4">
    <source>
        <dbReference type="RuleBase" id="RU362109"/>
    </source>
</evidence>
<dbReference type="InterPro" id="IPR016135">
    <property type="entry name" value="UBQ-conjugating_enzyme/RWD"/>
</dbReference>
<evidence type="ECO:0000256" key="3">
    <source>
        <dbReference type="PROSITE-ProRule" id="PRU10133"/>
    </source>
</evidence>
<dbReference type="InterPro" id="IPR000608">
    <property type="entry name" value="UBC"/>
</dbReference>
<evidence type="ECO:0000313" key="6">
    <source>
        <dbReference type="EMBL" id="CAH1392456.1"/>
    </source>
</evidence>
<proteinExistence type="inferred from homology"/>
<dbReference type="Proteomes" id="UP001152798">
    <property type="component" value="Chromosome 1"/>
</dbReference>
<keyword evidence="4" id="KW-0547">Nucleotide-binding</keyword>
<name>A0A9P0E6A9_NEZVI</name>
<dbReference type="InterPro" id="IPR023313">
    <property type="entry name" value="UBQ-conjugating_AS"/>
</dbReference>
<dbReference type="SUPFAM" id="SSF54495">
    <property type="entry name" value="UBC-like"/>
    <property type="match status" value="1"/>
</dbReference>
<evidence type="ECO:0000256" key="2">
    <source>
        <dbReference type="ARBA" id="ARBA00022786"/>
    </source>
</evidence>
<dbReference type="PANTHER" id="PTHR24067">
    <property type="entry name" value="UBIQUITIN-CONJUGATING ENZYME E2"/>
    <property type="match status" value="1"/>
</dbReference>
<dbReference type="PROSITE" id="PS00183">
    <property type="entry name" value="UBC_1"/>
    <property type="match status" value="1"/>
</dbReference>
<keyword evidence="7" id="KW-1185">Reference proteome</keyword>
<dbReference type="OrthoDB" id="6612992at2759"/>
<sequence>MVSKESTVREKAIKRLMADHIKLKNTPEIGIHAEPSVKSMLTWEGYINGPEGSYYEGGTFHIIINFPKDYPQKPPDVKFTSHILHPNIFFNGEICLEELEDEWDSSYDVLSILLLIQHLLREPNFSSPANPKASMLFRKNKEEYKNEVKACIKKNEEYEEIENKKDSY</sequence>
<dbReference type="EMBL" id="OV725077">
    <property type="protein sequence ID" value="CAH1392456.1"/>
    <property type="molecule type" value="Genomic_DNA"/>
</dbReference>
<reference evidence="6" key="1">
    <citation type="submission" date="2022-01" db="EMBL/GenBank/DDBJ databases">
        <authorList>
            <person name="King R."/>
        </authorList>
    </citation>
    <scope>NUCLEOTIDE SEQUENCE</scope>
</reference>
<evidence type="ECO:0000256" key="1">
    <source>
        <dbReference type="ARBA" id="ARBA00022679"/>
    </source>
</evidence>
<dbReference type="AlphaFoldDB" id="A0A9P0E6A9"/>
<protein>
    <recommendedName>
        <fullName evidence="5">UBC core domain-containing protein</fullName>
    </recommendedName>
</protein>
<comment type="similarity">
    <text evidence="4">Belongs to the ubiquitin-conjugating enzyme family.</text>
</comment>
<accession>A0A9P0E6A9</accession>
<dbReference type="GO" id="GO:0005524">
    <property type="term" value="F:ATP binding"/>
    <property type="evidence" value="ECO:0007669"/>
    <property type="project" value="UniProtKB-UniRule"/>
</dbReference>
<keyword evidence="4" id="KW-0067">ATP-binding</keyword>